<name>A0A6J4P0T2_9BURK</name>
<feature type="region of interest" description="Disordered" evidence="1">
    <location>
        <begin position="41"/>
        <end position="95"/>
    </location>
</feature>
<evidence type="ECO:0000256" key="1">
    <source>
        <dbReference type="SAM" id="MobiDB-lite"/>
    </source>
</evidence>
<dbReference type="AlphaFoldDB" id="A0A6J4P0T2"/>
<dbReference type="EMBL" id="CADCUX010000230">
    <property type="protein sequence ID" value="CAA9401890.1"/>
    <property type="molecule type" value="Genomic_DNA"/>
</dbReference>
<accession>A0A6J4P0T2</accession>
<feature type="compositionally biased region" description="Basic residues" evidence="1">
    <location>
        <begin position="241"/>
        <end position="251"/>
    </location>
</feature>
<gene>
    <name evidence="2" type="ORF">AVDCRST_MAG51-951</name>
</gene>
<feature type="non-terminal residue" evidence="2">
    <location>
        <position position="275"/>
    </location>
</feature>
<feature type="compositionally biased region" description="Basic residues" evidence="1">
    <location>
        <begin position="41"/>
        <end position="51"/>
    </location>
</feature>
<feature type="region of interest" description="Disordered" evidence="1">
    <location>
        <begin position="226"/>
        <end position="275"/>
    </location>
</feature>
<feature type="region of interest" description="Disordered" evidence="1">
    <location>
        <begin position="113"/>
        <end position="147"/>
    </location>
</feature>
<keyword evidence="2" id="KW-0560">Oxidoreductase</keyword>
<feature type="non-terminal residue" evidence="2">
    <location>
        <position position="1"/>
    </location>
</feature>
<evidence type="ECO:0000313" key="2">
    <source>
        <dbReference type="EMBL" id="CAA9401890.1"/>
    </source>
</evidence>
<feature type="compositionally biased region" description="Basic residues" evidence="1">
    <location>
        <begin position="73"/>
        <end position="88"/>
    </location>
</feature>
<organism evidence="2">
    <name type="scientific">uncultured Ramlibacter sp</name>
    <dbReference type="NCBI Taxonomy" id="260755"/>
    <lineage>
        <taxon>Bacteria</taxon>
        <taxon>Pseudomonadati</taxon>
        <taxon>Pseudomonadota</taxon>
        <taxon>Betaproteobacteria</taxon>
        <taxon>Burkholderiales</taxon>
        <taxon>Comamonadaceae</taxon>
        <taxon>Ramlibacter</taxon>
        <taxon>environmental samples</taxon>
    </lineage>
</organism>
<reference evidence="2" key="1">
    <citation type="submission" date="2020-02" db="EMBL/GenBank/DDBJ databases">
        <authorList>
            <person name="Meier V. D."/>
        </authorList>
    </citation>
    <scope>NUCLEOTIDE SEQUENCE</scope>
    <source>
        <strain evidence="2">AVDCRST_MAG51</strain>
    </source>
</reference>
<proteinExistence type="predicted"/>
<feature type="region of interest" description="Disordered" evidence="1">
    <location>
        <begin position="1"/>
        <end position="24"/>
    </location>
</feature>
<sequence length="275" mass="30191">DIPDQSRVLPAQDRRGRRQASRRAAAALFASPRVLLGDVRRRRVHPGRHPVRGQGDHGGRLRRGAAPVVHRPEPRKHPRKAGGLRGRRREADRGLARRPAEWLWAGRRVPLRQRPGRLHPQRDRPPVPAGSGRLPRGASAGEIGRCGHRRFPGQGRGGCRCRHHAVLLQCRRLSALPGRTDSTRRGGSGGARHHADHQLDPALALFRCVRRRDPALDPVAPAGVRRRRRVDQGVRPGRGGRPVRKAAHRRGAGAALLHDEPVGRDAGDLPAPGAL</sequence>
<feature type="compositionally biased region" description="Basic and acidic residues" evidence="1">
    <location>
        <begin position="257"/>
        <end position="267"/>
    </location>
</feature>
<dbReference type="GO" id="GO:0004489">
    <property type="term" value="F:methylenetetrahydrofolate reductase [NAD(P)H] activity"/>
    <property type="evidence" value="ECO:0007669"/>
    <property type="project" value="UniProtKB-EC"/>
</dbReference>
<dbReference type="EC" id="1.5.1.20" evidence="2"/>
<protein>
    <submittedName>
        <fullName evidence="2">5,10-methylenetetrahydrofolate reductase</fullName>
        <ecNumber evidence="2">1.5.1.20</ecNumber>
    </submittedName>
</protein>
<feature type="region of interest" description="Disordered" evidence="1">
    <location>
        <begin position="177"/>
        <end position="196"/>
    </location>
</feature>